<dbReference type="EMBL" id="CATNWA010016441">
    <property type="protein sequence ID" value="CAI9592705.1"/>
    <property type="molecule type" value="Genomic_DNA"/>
</dbReference>
<evidence type="ECO:0000256" key="6">
    <source>
        <dbReference type="PROSITE-ProRule" id="PRU00331"/>
    </source>
</evidence>
<evidence type="ECO:0000256" key="5">
    <source>
        <dbReference type="ARBA" id="ARBA00022801"/>
    </source>
</evidence>
<feature type="non-terminal residue" evidence="8">
    <location>
        <position position="1"/>
    </location>
</feature>
<dbReference type="PANTHER" id="PTHR13291:SF2">
    <property type="entry name" value="JOSEPHIN-2"/>
    <property type="match status" value="1"/>
</dbReference>
<dbReference type="EC" id="3.4.19.12" evidence="2"/>
<dbReference type="SMART" id="SM01246">
    <property type="entry name" value="Josephin"/>
    <property type="match status" value="1"/>
</dbReference>
<dbReference type="InterPro" id="IPR006155">
    <property type="entry name" value="Josephin"/>
</dbReference>
<evidence type="ECO:0000256" key="2">
    <source>
        <dbReference type="ARBA" id="ARBA00012759"/>
    </source>
</evidence>
<keyword evidence="3" id="KW-0645">Protease</keyword>
<evidence type="ECO:0000259" key="7">
    <source>
        <dbReference type="PROSITE" id="PS50957"/>
    </source>
</evidence>
<dbReference type="PROSITE" id="PS50957">
    <property type="entry name" value="JOSEPHIN"/>
    <property type="match status" value="1"/>
</dbReference>
<reference evidence="8" key="1">
    <citation type="submission" date="2023-05" db="EMBL/GenBank/DDBJ databases">
        <authorList>
            <person name="Stuckert A."/>
        </authorList>
    </citation>
    <scope>NUCLEOTIDE SEQUENCE</scope>
</reference>
<feature type="active site" evidence="6">
    <location>
        <position position="54"/>
    </location>
</feature>
<feature type="active site" evidence="6">
    <location>
        <position position="155"/>
    </location>
</feature>
<name>A0ABN9F6Q0_9NEOB</name>
<accession>A0ABN9F6Q0</accession>
<gene>
    <name evidence="8" type="ORF">SPARVUS_LOCUS11404857</name>
</gene>
<sequence>RIQCCILRVTCLRPSPGPRPLRRCSDKPRPSPGRALRMGDAAGIYHERQRLELCAVHALNNLLQRDEFCQSRAEEICRGLSPNSVINPHRSLLGIGNYDVNVIMAALQMLDYAAVWWDKRRSLESLALSEIFGFILNIPSPISLGFLSLPITRKHWIAVRQINGVYYNLDSKLKSPAKLGGPRELKDFLQGCVSRGSCEILLVVTKEVEESRLWINEEGAT</sequence>
<comment type="caution">
    <text evidence="8">The sequence shown here is derived from an EMBL/GenBank/DDBJ whole genome shotgun (WGS) entry which is preliminary data.</text>
</comment>
<keyword evidence="4" id="KW-0833">Ubl conjugation pathway</keyword>
<evidence type="ECO:0000256" key="1">
    <source>
        <dbReference type="ARBA" id="ARBA00000707"/>
    </source>
</evidence>
<dbReference type="Proteomes" id="UP001162483">
    <property type="component" value="Unassembled WGS sequence"/>
</dbReference>
<evidence type="ECO:0000313" key="9">
    <source>
        <dbReference type="Proteomes" id="UP001162483"/>
    </source>
</evidence>
<keyword evidence="5 6" id="KW-0378">Hydrolase</keyword>
<comment type="catalytic activity">
    <reaction evidence="1">
        <text>Thiol-dependent hydrolysis of ester, thioester, amide, peptide and isopeptide bonds formed by the C-terminal Gly of ubiquitin (a 76-residue protein attached to proteins as an intracellular targeting signal).</text>
        <dbReference type="EC" id="3.4.19.12"/>
    </reaction>
</comment>
<protein>
    <recommendedName>
        <fullName evidence="2">ubiquitinyl hydrolase 1</fullName>
        <ecNumber evidence="2">3.4.19.12</ecNumber>
    </recommendedName>
</protein>
<feature type="domain" description="Josephin" evidence="7">
    <location>
        <begin position="41"/>
        <end position="218"/>
    </location>
</feature>
<dbReference type="InterPro" id="IPR040053">
    <property type="entry name" value="JOSD1/2"/>
</dbReference>
<evidence type="ECO:0000256" key="3">
    <source>
        <dbReference type="ARBA" id="ARBA00022670"/>
    </source>
</evidence>
<keyword evidence="9" id="KW-1185">Reference proteome</keyword>
<dbReference type="PANTHER" id="PTHR13291">
    <property type="entry name" value="JOSEPHIN 1, 2"/>
    <property type="match status" value="1"/>
</dbReference>
<feature type="active site" evidence="6">
    <location>
        <position position="170"/>
    </location>
</feature>
<dbReference type="Gene3D" id="3.90.70.40">
    <property type="match status" value="1"/>
</dbReference>
<evidence type="ECO:0000256" key="4">
    <source>
        <dbReference type="ARBA" id="ARBA00022786"/>
    </source>
</evidence>
<dbReference type="Pfam" id="PF02099">
    <property type="entry name" value="Josephin"/>
    <property type="match status" value="1"/>
</dbReference>
<organism evidence="8 9">
    <name type="scientific">Staurois parvus</name>
    <dbReference type="NCBI Taxonomy" id="386267"/>
    <lineage>
        <taxon>Eukaryota</taxon>
        <taxon>Metazoa</taxon>
        <taxon>Chordata</taxon>
        <taxon>Craniata</taxon>
        <taxon>Vertebrata</taxon>
        <taxon>Euteleostomi</taxon>
        <taxon>Amphibia</taxon>
        <taxon>Batrachia</taxon>
        <taxon>Anura</taxon>
        <taxon>Neobatrachia</taxon>
        <taxon>Ranoidea</taxon>
        <taxon>Ranidae</taxon>
        <taxon>Staurois</taxon>
    </lineage>
</organism>
<proteinExistence type="predicted"/>
<evidence type="ECO:0000313" key="8">
    <source>
        <dbReference type="EMBL" id="CAI9592705.1"/>
    </source>
</evidence>